<dbReference type="OrthoDB" id="3728083at2"/>
<dbReference type="Pfam" id="PF13794">
    <property type="entry name" value="MiaE_2"/>
    <property type="match status" value="1"/>
</dbReference>
<dbReference type="Proteomes" id="UP000250462">
    <property type="component" value="Unassembled WGS sequence"/>
</dbReference>
<dbReference type="InterPro" id="IPR009078">
    <property type="entry name" value="Ferritin-like_SF"/>
</dbReference>
<dbReference type="RefSeq" id="WP_112256688.1">
    <property type="nucleotide sequence ID" value="NZ_QMIG01000001.1"/>
</dbReference>
<name>A0A329R2V2_9ACTN</name>
<reference evidence="2 3" key="1">
    <citation type="submission" date="2018-06" db="EMBL/GenBank/DDBJ databases">
        <title>Phytoactinopolyspora halophila sp. nov., a novel halophilic actinomycete isolated from a saline soil in China.</title>
        <authorList>
            <person name="Tang S.-K."/>
        </authorList>
    </citation>
    <scope>NUCLEOTIDE SEQUENCE [LARGE SCALE GENOMIC DNA]</scope>
    <source>
        <strain evidence="2 3">YIM 96934</strain>
    </source>
</reference>
<dbReference type="EMBL" id="QMIG01000001">
    <property type="protein sequence ID" value="RAW18974.1"/>
    <property type="molecule type" value="Genomic_DNA"/>
</dbReference>
<accession>A0A329R2V2</accession>
<dbReference type="Gene3D" id="1.20.1260.10">
    <property type="match status" value="1"/>
</dbReference>
<dbReference type="SUPFAM" id="SSF47240">
    <property type="entry name" value="Ferritin-like"/>
    <property type="match status" value="1"/>
</dbReference>
<sequence length="221" mass="23805">MDDPEYRAGIIELLGALGLGELAAFQRLSADSELAPTLADQAALAGMAVVEFHHFERIRDRLAELDVSVDDAMAPFHDAYAAFHANTAPSTWLEGLVKAYVGDQIATDFYREISVAVDEDTRLLVTSVLEDSGQADFIVEHVRRAISDDPSVAGRLALWGRRLVGEALSQAQRVAADRDALATIIVSGAGGPGMDLAELSRVFTRLTENHARRMSTLGLSA</sequence>
<evidence type="ECO:0000313" key="3">
    <source>
        <dbReference type="Proteomes" id="UP000250462"/>
    </source>
</evidence>
<dbReference type="InterPro" id="IPR012347">
    <property type="entry name" value="Ferritin-like"/>
</dbReference>
<dbReference type="CDD" id="cd00657">
    <property type="entry name" value="Ferritin_like"/>
    <property type="match status" value="1"/>
</dbReference>
<comment type="caution">
    <text evidence="2">The sequence shown here is derived from an EMBL/GenBank/DDBJ whole genome shotgun (WGS) entry which is preliminary data.</text>
</comment>
<evidence type="ECO:0000313" key="2">
    <source>
        <dbReference type="EMBL" id="RAW18974.1"/>
    </source>
</evidence>
<gene>
    <name evidence="2" type="ORF">DPM12_01810</name>
</gene>
<protein>
    <submittedName>
        <fullName evidence="2">tRNA 2-methylthio-N6-isopentenyl adenosine(37) hydroxylase MiaE-like protein</fullName>
    </submittedName>
</protein>
<evidence type="ECO:0000259" key="1">
    <source>
        <dbReference type="Pfam" id="PF13794"/>
    </source>
</evidence>
<proteinExistence type="predicted"/>
<feature type="domain" description="Ferritin-like" evidence="1">
    <location>
        <begin position="5"/>
        <end position="187"/>
    </location>
</feature>
<dbReference type="InterPro" id="IPR059125">
    <property type="entry name" value="Ferritin_actino"/>
</dbReference>
<organism evidence="2 3">
    <name type="scientific">Phytoactinopolyspora halophila</name>
    <dbReference type="NCBI Taxonomy" id="1981511"/>
    <lineage>
        <taxon>Bacteria</taxon>
        <taxon>Bacillati</taxon>
        <taxon>Actinomycetota</taxon>
        <taxon>Actinomycetes</taxon>
        <taxon>Jiangellales</taxon>
        <taxon>Jiangellaceae</taxon>
        <taxon>Phytoactinopolyspora</taxon>
    </lineage>
</organism>
<keyword evidence="3" id="KW-1185">Reference proteome</keyword>
<dbReference type="AlphaFoldDB" id="A0A329R2V2"/>